<gene>
    <name evidence="4" type="ORF">COO09_23405</name>
</gene>
<evidence type="ECO:0000313" key="5">
    <source>
        <dbReference type="Proteomes" id="UP000218934"/>
    </source>
</evidence>
<dbReference type="RefSeq" id="WP_066969784.1">
    <property type="nucleotide sequence ID" value="NZ_CP023453.1"/>
</dbReference>
<evidence type="ECO:0000259" key="3">
    <source>
        <dbReference type="PROSITE" id="PS50977"/>
    </source>
</evidence>
<dbReference type="InterPro" id="IPR001647">
    <property type="entry name" value="HTH_TetR"/>
</dbReference>
<evidence type="ECO:0000256" key="1">
    <source>
        <dbReference type="ARBA" id="ARBA00023125"/>
    </source>
</evidence>
<keyword evidence="1 2" id="KW-0238">DNA-binding</keyword>
<comment type="caution">
    <text evidence="4">The sequence shown here is derived from an EMBL/GenBank/DDBJ whole genome shotgun (WGS) entry which is preliminary data.</text>
</comment>
<dbReference type="SUPFAM" id="SSF46689">
    <property type="entry name" value="Homeodomain-like"/>
    <property type="match status" value="1"/>
</dbReference>
<feature type="DNA-binding region" description="H-T-H motif" evidence="2">
    <location>
        <begin position="7"/>
        <end position="26"/>
    </location>
</feature>
<dbReference type="InterPro" id="IPR009057">
    <property type="entry name" value="Homeodomain-like_sf"/>
</dbReference>
<dbReference type="OrthoDB" id="9802802at2"/>
<protein>
    <submittedName>
        <fullName evidence="4">TetR/AcrR family transcriptional regulator</fullName>
    </submittedName>
</protein>
<accession>A0A2A4FNW5</accession>
<sequence>MGVRNATMGEIADRAGMARANLYYNFASKEEMAAALAERYRAKGYAEAPHLKAHEASAAHFLDAFFTYAGEWTRS</sequence>
<dbReference type="Pfam" id="PF00440">
    <property type="entry name" value="TetR_N"/>
    <property type="match status" value="1"/>
</dbReference>
<proteinExistence type="predicted"/>
<dbReference type="Proteomes" id="UP000218934">
    <property type="component" value="Unassembled WGS sequence"/>
</dbReference>
<dbReference type="KEGG" id="rdi:CMV14_26195"/>
<dbReference type="AlphaFoldDB" id="A0A2A4FNW5"/>
<organism evidence="4 5">
    <name type="scientific">Rhizorhabdus dicambivorans</name>
    <dbReference type="NCBI Taxonomy" id="1850238"/>
    <lineage>
        <taxon>Bacteria</taxon>
        <taxon>Pseudomonadati</taxon>
        <taxon>Pseudomonadota</taxon>
        <taxon>Alphaproteobacteria</taxon>
        <taxon>Sphingomonadales</taxon>
        <taxon>Sphingomonadaceae</taxon>
        <taxon>Rhizorhabdus</taxon>
    </lineage>
</organism>
<dbReference type="GO" id="GO:0003677">
    <property type="term" value="F:DNA binding"/>
    <property type="evidence" value="ECO:0007669"/>
    <property type="project" value="UniProtKB-UniRule"/>
</dbReference>
<keyword evidence="5" id="KW-1185">Reference proteome</keyword>
<dbReference type="EMBL" id="NWUF01000043">
    <property type="protein sequence ID" value="PCE39847.1"/>
    <property type="molecule type" value="Genomic_DNA"/>
</dbReference>
<reference evidence="4 5" key="1">
    <citation type="submission" date="2017-09" db="EMBL/GenBank/DDBJ databases">
        <title>The Catabolism of 3,6-Dichlorosalicylic acid is Initiated by the Cytochrome P450 Monooxygenase DsmABC in Rhizorhabdus dicambivorans Ndbn-20.</title>
        <authorList>
            <person name="Na L."/>
        </authorList>
    </citation>
    <scope>NUCLEOTIDE SEQUENCE [LARGE SCALE GENOMIC DNA]</scope>
    <source>
        <strain evidence="4 5">Ndbn-20m</strain>
    </source>
</reference>
<dbReference type="Gene3D" id="1.10.357.10">
    <property type="entry name" value="Tetracycline Repressor, domain 2"/>
    <property type="match status" value="1"/>
</dbReference>
<evidence type="ECO:0000313" key="4">
    <source>
        <dbReference type="EMBL" id="PCE39847.1"/>
    </source>
</evidence>
<evidence type="ECO:0000256" key="2">
    <source>
        <dbReference type="PROSITE-ProRule" id="PRU00335"/>
    </source>
</evidence>
<dbReference type="PROSITE" id="PS50977">
    <property type="entry name" value="HTH_TETR_2"/>
    <property type="match status" value="1"/>
</dbReference>
<feature type="domain" description="HTH tetR-type" evidence="3">
    <location>
        <begin position="1"/>
        <end position="44"/>
    </location>
</feature>
<name>A0A2A4FNW5_9SPHN</name>